<dbReference type="eggNOG" id="COG4733">
    <property type="taxonomic scope" value="Bacteria"/>
</dbReference>
<name>S7VK10_DESML</name>
<organism evidence="1 2">
    <name type="scientific">Desulfococcus multivorans DSM 2059</name>
    <dbReference type="NCBI Taxonomy" id="1121405"/>
    <lineage>
        <taxon>Bacteria</taxon>
        <taxon>Pseudomonadati</taxon>
        <taxon>Thermodesulfobacteriota</taxon>
        <taxon>Desulfobacteria</taxon>
        <taxon>Desulfobacterales</taxon>
        <taxon>Desulfococcaceae</taxon>
        <taxon>Desulfococcus</taxon>
    </lineage>
</organism>
<evidence type="ECO:0000313" key="2">
    <source>
        <dbReference type="Proteomes" id="UP000014977"/>
    </source>
</evidence>
<dbReference type="RefSeq" id="WP_020875125.1">
    <property type="nucleotide sequence ID" value="NZ_ATHJ01000011.1"/>
</dbReference>
<dbReference type="InterPro" id="IPR013783">
    <property type="entry name" value="Ig-like_fold"/>
</dbReference>
<keyword evidence="2" id="KW-1185">Reference proteome</keyword>
<dbReference type="Proteomes" id="UP000014977">
    <property type="component" value="Unassembled WGS sequence"/>
</dbReference>
<sequence length="144" mass="15624">MKGSRRWIGLLFTAWVLTAGCGVKAPPVPPSRLPPAAVTDLTGAVAGDVLELTWGIPAVGDDAGEADGFAVYRAKTPVEEAECRDCPLIFHRIAQVSITPSLRQNGRMTFSDPLENGYRYHYKLRSYDVFGAAGDDSNTFTVDY</sequence>
<evidence type="ECO:0000313" key="1">
    <source>
        <dbReference type="EMBL" id="EPR44898.1"/>
    </source>
</evidence>
<dbReference type="PROSITE" id="PS51257">
    <property type="entry name" value="PROKAR_LIPOPROTEIN"/>
    <property type="match status" value="1"/>
</dbReference>
<accession>S7VK10</accession>
<reference evidence="1 2" key="1">
    <citation type="journal article" date="2013" name="Genome Announc.">
        <title>Draft genome sequences for three mercury-methylating, sulfate-reducing bacteria.</title>
        <authorList>
            <person name="Brown S.D."/>
            <person name="Hurt R.A.Jr."/>
            <person name="Gilmour C.C."/>
            <person name="Elias D.A."/>
        </authorList>
    </citation>
    <scope>NUCLEOTIDE SEQUENCE [LARGE SCALE GENOMIC DNA]</scope>
    <source>
        <strain evidence="1 2">DSM 2059</strain>
    </source>
</reference>
<dbReference type="OrthoDB" id="5422727at2"/>
<dbReference type="AlphaFoldDB" id="S7VK10"/>
<comment type="caution">
    <text evidence="1">The sequence shown here is derived from an EMBL/GenBank/DDBJ whole genome shotgun (WGS) entry which is preliminary data.</text>
</comment>
<dbReference type="Gene3D" id="2.60.40.10">
    <property type="entry name" value="Immunoglobulins"/>
    <property type="match status" value="1"/>
</dbReference>
<gene>
    <name evidence="1" type="ORF">dsmv_0934</name>
</gene>
<dbReference type="STRING" id="897.B2D07_11560"/>
<proteinExistence type="predicted"/>
<protein>
    <submittedName>
        <fullName evidence="1">Fibronectin type III domain-containing protein</fullName>
    </submittedName>
</protein>
<dbReference type="EMBL" id="ATHJ01000011">
    <property type="protein sequence ID" value="EPR44898.1"/>
    <property type="molecule type" value="Genomic_DNA"/>
</dbReference>